<reference evidence="1" key="3">
    <citation type="submission" date="2010-09" db="EMBL/GenBank/DDBJ databases">
        <title>Annotation of Gaeumannomyces graminis var. tritici R3-111a-1.</title>
        <authorList>
            <consortium name="The Broad Institute Genome Sequencing Platform"/>
            <person name="Ma L.-J."/>
            <person name="Dead R."/>
            <person name="Young S.K."/>
            <person name="Zeng Q."/>
            <person name="Gargeya S."/>
            <person name="Fitzgerald M."/>
            <person name="Haas B."/>
            <person name="Abouelleil A."/>
            <person name="Alvarado L."/>
            <person name="Arachchi H.M."/>
            <person name="Berlin A."/>
            <person name="Brown A."/>
            <person name="Chapman S.B."/>
            <person name="Chen Z."/>
            <person name="Dunbar C."/>
            <person name="Freedman E."/>
            <person name="Gearin G."/>
            <person name="Gellesch M."/>
            <person name="Goldberg J."/>
            <person name="Griggs A."/>
            <person name="Gujja S."/>
            <person name="Heiman D."/>
            <person name="Howarth C."/>
            <person name="Larson L."/>
            <person name="Lui A."/>
            <person name="MacDonald P.J.P."/>
            <person name="Mehta T."/>
            <person name="Montmayeur A."/>
            <person name="Murphy C."/>
            <person name="Neiman D."/>
            <person name="Pearson M."/>
            <person name="Priest M."/>
            <person name="Roberts A."/>
            <person name="Saif S."/>
            <person name="Shea T."/>
            <person name="Shenoy N."/>
            <person name="Sisk P."/>
            <person name="Stolte C."/>
            <person name="Sykes S."/>
            <person name="Yandava C."/>
            <person name="Wortman J."/>
            <person name="Nusbaum C."/>
            <person name="Birren B."/>
        </authorList>
    </citation>
    <scope>NUCLEOTIDE SEQUENCE</scope>
    <source>
        <strain evidence="1">R3-111a-1</strain>
    </source>
</reference>
<accession>J3PIY2</accession>
<reference evidence="2" key="5">
    <citation type="submission" date="2018-04" db="UniProtKB">
        <authorList>
            <consortium name="EnsemblFungi"/>
        </authorList>
    </citation>
    <scope>IDENTIFICATION</scope>
    <source>
        <strain evidence="2">R3-111a-1</strain>
    </source>
</reference>
<gene>
    <name evidence="2" type="primary">20353920</name>
    <name evidence="1" type="ORF">GGTG_13462</name>
</gene>
<dbReference type="HOGENOM" id="CLU_1428059_0_0_1"/>
<reference evidence="3" key="1">
    <citation type="submission" date="2010-07" db="EMBL/GenBank/DDBJ databases">
        <title>The genome sequence of Gaeumannomyces graminis var. tritici strain R3-111a-1.</title>
        <authorList>
            <consortium name="The Broad Institute Genome Sequencing Platform"/>
            <person name="Ma L.-J."/>
            <person name="Dead R."/>
            <person name="Young S."/>
            <person name="Zeng Q."/>
            <person name="Koehrsen M."/>
            <person name="Alvarado L."/>
            <person name="Berlin A."/>
            <person name="Chapman S.B."/>
            <person name="Chen Z."/>
            <person name="Freedman E."/>
            <person name="Gellesch M."/>
            <person name="Goldberg J."/>
            <person name="Griggs A."/>
            <person name="Gujja S."/>
            <person name="Heilman E.R."/>
            <person name="Heiman D."/>
            <person name="Hepburn T."/>
            <person name="Howarth C."/>
            <person name="Jen D."/>
            <person name="Larson L."/>
            <person name="Mehta T."/>
            <person name="Neiman D."/>
            <person name="Pearson M."/>
            <person name="Roberts A."/>
            <person name="Saif S."/>
            <person name="Shea T."/>
            <person name="Shenoy N."/>
            <person name="Sisk P."/>
            <person name="Stolte C."/>
            <person name="Sykes S."/>
            <person name="Walk T."/>
            <person name="White J."/>
            <person name="Yandava C."/>
            <person name="Haas B."/>
            <person name="Nusbaum C."/>
            <person name="Birren B."/>
        </authorList>
    </citation>
    <scope>NUCLEOTIDE SEQUENCE [LARGE SCALE GENOMIC DNA]</scope>
    <source>
        <strain evidence="3">R3-111a-1</strain>
    </source>
</reference>
<reference evidence="1" key="2">
    <citation type="submission" date="2010-07" db="EMBL/GenBank/DDBJ databases">
        <authorList>
            <consortium name="The Broad Institute Genome Sequencing Platform"/>
            <consortium name="Broad Institute Genome Sequencing Center for Infectious Disease"/>
            <person name="Ma L.-J."/>
            <person name="Dead R."/>
            <person name="Young S."/>
            <person name="Zeng Q."/>
            <person name="Koehrsen M."/>
            <person name="Alvarado L."/>
            <person name="Berlin A."/>
            <person name="Chapman S.B."/>
            <person name="Chen Z."/>
            <person name="Freedman E."/>
            <person name="Gellesch M."/>
            <person name="Goldberg J."/>
            <person name="Griggs A."/>
            <person name="Gujja S."/>
            <person name="Heilman E.R."/>
            <person name="Heiman D."/>
            <person name="Hepburn T."/>
            <person name="Howarth C."/>
            <person name="Jen D."/>
            <person name="Larson L."/>
            <person name="Mehta T."/>
            <person name="Neiman D."/>
            <person name="Pearson M."/>
            <person name="Roberts A."/>
            <person name="Saif S."/>
            <person name="Shea T."/>
            <person name="Shenoy N."/>
            <person name="Sisk P."/>
            <person name="Stolte C."/>
            <person name="Sykes S."/>
            <person name="Walk T."/>
            <person name="White J."/>
            <person name="Yandava C."/>
            <person name="Haas B."/>
            <person name="Nusbaum C."/>
            <person name="Birren B."/>
        </authorList>
    </citation>
    <scope>NUCLEOTIDE SEQUENCE</scope>
    <source>
        <strain evidence="1">R3-111a-1</strain>
    </source>
</reference>
<protein>
    <submittedName>
        <fullName evidence="1 2">Uncharacterized protein</fullName>
    </submittedName>
</protein>
<proteinExistence type="predicted"/>
<dbReference type="AlphaFoldDB" id="J3PIY2"/>
<evidence type="ECO:0000313" key="2">
    <source>
        <dbReference type="EnsemblFungi" id="EJT68956"/>
    </source>
</evidence>
<dbReference type="EMBL" id="GL385408">
    <property type="protein sequence ID" value="EJT68956.1"/>
    <property type="molecule type" value="Genomic_DNA"/>
</dbReference>
<evidence type="ECO:0000313" key="1">
    <source>
        <dbReference type="EMBL" id="EJT68956.1"/>
    </source>
</evidence>
<organism evidence="1">
    <name type="scientific">Gaeumannomyces tritici (strain R3-111a-1)</name>
    <name type="common">Wheat and barley take-all root rot fungus</name>
    <name type="synonym">Gaeumannomyces graminis var. tritici</name>
    <dbReference type="NCBI Taxonomy" id="644352"/>
    <lineage>
        <taxon>Eukaryota</taxon>
        <taxon>Fungi</taxon>
        <taxon>Dikarya</taxon>
        <taxon>Ascomycota</taxon>
        <taxon>Pezizomycotina</taxon>
        <taxon>Sordariomycetes</taxon>
        <taxon>Sordariomycetidae</taxon>
        <taxon>Magnaporthales</taxon>
        <taxon>Magnaporthaceae</taxon>
        <taxon>Gaeumannomyces</taxon>
    </lineage>
</organism>
<dbReference type="Proteomes" id="UP000006039">
    <property type="component" value="Unassembled WGS sequence"/>
</dbReference>
<keyword evidence="3" id="KW-1185">Reference proteome</keyword>
<dbReference type="GeneID" id="20353920"/>
<dbReference type="VEuPathDB" id="FungiDB:GGTG_13462"/>
<reference evidence="2" key="4">
    <citation type="journal article" date="2015" name="G3 (Bethesda)">
        <title>Genome sequences of three phytopathogenic species of the Magnaporthaceae family of fungi.</title>
        <authorList>
            <person name="Okagaki L.H."/>
            <person name="Nunes C.C."/>
            <person name="Sailsbery J."/>
            <person name="Clay B."/>
            <person name="Brown D."/>
            <person name="John T."/>
            <person name="Oh Y."/>
            <person name="Young N."/>
            <person name="Fitzgerald M."/>
            <person name="Haas B.J."/>
            <person name="Zeng Q."/>
            <person name="Young S."/>
            <person name="Adiconis X."/>
            <person name="Fan L."/>
            <person name="Levin J.Z."/>
            <person name="Mitchell T.K."/>
            <person name="Okubara P.A."/>
            <person name="Farman M.L."/>
            <person name="Kohn L.M."/>
            <person name="Birren B."/>
            <person name="Ma L.-J."/>
            <person name="Dean R.A."/>
        </authorList>
    </citation>
    <scope>NUCLEOTIDE SEQUENCE</scope>
    <source>
        <strain evidence="2">R3-111a-1</strain>
    </source>
</reference>
<dbReference type="RefSeq" id="XP_009229632.1">
    <property type="nucleotide sequence ID" value="XM_009231368.1"/>
</dbReference>
<name>J3PIY2_GAET3</name>
<dbReference type="EnsemblFungi" id="EJT68956">
    <property type="protein sequence ID" value="EJT68956"/>
    <property type="gene ID" value="GGTG_13462"/>
</dbReference>
<sequence length="190" mass="21738">MEPGSKARILPDQSSPDLGRQFLCDHEVPFQHQQNLCLRRKEIWHIRLPAYIYTFNPYPPCSTSEPEPPLPHLRCSVQMERTHSMADKDNAGRPLRGYVSTVSVSHPGGKKAVKEPSFELKRWRAFCRLFYGEGKGKEARSAGHAMQKKRWCGVLSHGLFRGACSHGYLRCAVNCPGPSQFWRTCEKWIK</sequence>
<evidence type="ECO:0000313" key="3">
    <source>
        <dbReference type="Proteomes" id="UP000006039"/>
    </source>
</evidence>